<organism evidence="5 6">
    <name type="scientific">Starkeya nomas</name>
    <dbReference type="NCBI Taxonomy" id="2666134"/>
    <lineage>
        <taxon>Bacteria</taxon>
        <taxon>Pseudomonadati</taxon>
        <taxon>Pseudomonadota</taxon>
        <taxon>Alphaproteobacteria</taxon>
        <taxon>Hyphomicrobiales</taxon>
        <taxon>Xanthobacteraceae</taxon>
        <taxon>Starkeya</taxon>
    </lineage>
</organism>
<dbReference type="Pfam" id="PF20866">
    <property type="entry name" value="MdcG_N"/>
    <property type="match status" value="1"/>
</dbReference>
<evidence type="ECO:0000256" key="2">
    <source>
        <dbReference type="ARBA" id="ARBA00022695"/>
    </source>
</evidence>
<sequence length="239" mass="25144">MELRSGDLPRMHDLLRPHDLLRLRAPADARVPEPPDWVMPALEEAPWVVVRRAAPVAGRVPVGIRGPRRDQRCAAAVDPAAILACVTPEALARARAWETAARSGHPALRALAALAPRLDATGLVWGVAGGAGFELATGRPVLREASDLDIVLRASFPLPVDALRQAAAACEAALPPVPGRAPAARVDARVDALVETPLGAFALAEFCGDGDTLLLRGAGGPRLVMRAELERPAERAEAS</sequence>
<evidence type="ECO:0000259" key="3">
    <source>
        <dbReference type="Pfam" id="PF10620"/>
    </source>
</evidence>
<keyword evidence="6" id="KW-1185">Reference proteome</keyword>
<proteinExistence type="predicted"/>
<dbReference type="InterPro" id="IPR048903">
    <property type="entry name" value="MdcG_N"/>
</dbReference>
<dbReference type="NCBIfam" id="TIGR03135">
    <property type="entry name" value="malonate_mdcG"/>
    <property type="match status" value="1"/>
</dbReference>
<dbReference type="Pfam" id="PF10620">
    <property type="entry name" value="MdcG"/>
    <property type="match status" value="1"/>
</dbReference>
<accession>A0A5S9P9Q3</accession>
<protein>
    <submittedName>
        <fullName evidence="5">Phosphoribosyl-dephospho-CoA transferase</fullName>
        <ecNumber evidence="5">2.7.7.66</ecNumber>
    </submittedName>
</protein>
<name>A0A5S9P9Q3_9HYPH</name>
<dbReference type="NCBIfam" id="NF002332">
    <property type="entry name" value="PRK01293.1"/>
    <property type="match status" value="1"/>
</dbReference>
<dbReference type="EMBL" id="CACSAS010000001">
    <property type="protein sequence ID" value="CAA0100332.1"/>
    <property type="molecule type" value="Genomic_DNA"/>
</dbReference>
<dbReference type="InterPro" id="IPR017557">
    <property type="entry name" value="Holo-ACP_synthase"/>
</dbReference>
<feature type="domain" description="Phosphoribosyl-dephospho-CoA transferase MdcG N-terminal" evidence="4">
    <location>
        <begin position="16"/>
        <end position="88"/>
    </location>
</feature>
<dbReference type="GO" id="GO:0016779">
    <property type="term" value="F:nucleotidyltransferase activity"/>
    <property type="evidence" value="ECO:0007669"/>
    <property type="project" value="UniProtKB-KW"/>
</dbReference>
<keyword evidence="1 5" id="KW-0808">Transferase</keyword>
<evidence type="ECO:0000256" key="1">
    <source>
        <dbReference type="ARBA" id="ARBA00022679"/>
    </source>
</evidence>
<reference evidence="5 6" key="1">
    <citation type="submission" date="2019-12" db="EMBL/GenBank/DDBJ databases">
        <authorList>
            <person name="Reyes-Prieto M."/>
        </authorList>
    </citation>
    <scope>NUCLEOTIDE SEQUENCE [LARGE SCALE GENOMIC DNA]</scope>
    <source>
        <strain evidence="5">HF14-78462</strain>
    </source>
</reference>
<dbReference type="Proteomes" id="UP000433050">
    <property type="component" value="Unassembled WGS sequence"/>
</dbReference>
<evidence type="ECO:0000313" key="6">
    <source>
        <dbReference type="Proteomes" id="UP000433050"/>
    </source>
</evidence>
<keyword evidence="2 5" id="KW-0548">Nucleotidyltransferase</keyword>
<evidence type="ECO:0000313" key="5">
    <source>
        <dbReference type="EMBL" id="CAA0100332.1"/>
    </source>
</evidence>
<gene>
    <name evidence="5" type="primary">mdcG</name>
    <name evidence="5" type="ORF">STARVERO_02599</name>
</gene>
<feature type="domain" description="Phosphoribosyl-dephospho-CoA transferase MdcG C-terminal" evidence="3">
    <location>
        <begin position="101"/>
        <end position="226"/>
    </location>
</feature>
<dbReference type="AlphaFoldDB" id="A0A5S9P9Q3"/>
<evidence type="ECO:0000259" key="4">
    <source>
        <dbReference type="Pfam" id="PF20866"/>
    </source>
</evidence>
<dbReference type="InterPro" id="IPR049180">
    <property type="entry name" value="MdcG_C"/>
</dbReference>
<dbReference type="EC" id="2.7.7.66" evidence="5"/>